<keyword evidence="3 6" id="KW-1133">Transmembrane helix</keyword>
<dbReference type="Gene3D" id="2.40.30.10">
    <property type="entry name" value="Translation factors"/>
    <property type="match status" value="1"/>
</dbReference>
<proteinExistence type="predicted"/>
<feature type="transmembrane region" description="Helical" evidence="6">
    <location>
        <begin position="149"/>
        <end position="171"/>
    </location>
</feature>
<dbReference type="Proteomes" id="UP000019132">
    <property type="component" value="Unassembled WGS sequence"/>
</dbReference>
<feature type="domain" description="FAD-binding FR-type" evidence="7">
    <location>
        <begin position="360"/>
        <end position="468"/>
    </location>
</feature>
<dbReference type="Pfam" id="PF01794">
    <property type="entry name" value="Ferric_reduct"/>
    <property type="match status" value="1"/>
</dbReference>
<dbReference type="SFLD" id="SFLDG01168">
    <property type="entry name" value="Ferric_reductase_subgroup_(FRE"/>
    <property type="match status" value="1"/>
</dbReference>
<evidence type="ECO:0000256" key="2">
    <source>
        <dbReference type="ARBA" id="ARBA00022692"/>
    </source>
</evidence>
<dbReference type="InterPro" id="IPR017927">
    <property type="entry name" value="FAD-bd_FR_type"/>
</dbReference>
<evidence type="ECO:0000256" key="4">
    <source>
        <dbReference type="ARBA" id="ARBA00023002"/>
    </source>
</evidence>
<evidence type="ECO:0000256" key="3">
    <source>
        <dbReference type="ARBA" id="ARBA00022989"/>
    </source>
</evidence>
<dbReference type="CDD" id="cd06186">
    <property type="entry name" value="NOX_Duox_like_FAD_NADP"/>
    <property type="match status" value="1"/>
</dbReference>
<evidence type="ECO:0000313" key="9">
    <source>
        <dbReference type="Proteomes" id="UP000019132"/>
    </source>
</evidence>
<name>K3WXM6_GLOUD</name>
<dbReference type="InterPro" id="IPR050369">
    <property type="entry name" value="RBOH/FRE"/>
</dbReference>
<feature type="transmembrane region" description="Helical" evidence="6">
    <location>
        <begin position="192"/>
        <end position="215"/>
    </location>
</feature>
<dbReference type="PANTHER" id="PTHR11972:SF193">
    <property type="entry name" value="FAD-BINDING FR-TYPE DOMAIN-CONTAINING PROTEIN"/>
    <property type="match status" value="1"/>
</dbReference>
<reference evidence="9" key="1">
    <citation type="journal article" date="2010" name="Genome Biol.">
        <title>Genome sequence of the necrotrophic plant pathogen Pythium ultimum reveals original pathogenicity mechanisms and effector repertoire.</title>
        <authorList>
            <person name="Levesque C.A."/>
            <person name="Brouwer H."/>
            <person name="Cano L."/>
            <person name="Hamilton J.P."/>
            <person name="Holt C."/>
            <person name="Huitema E."/>
            <person name="Raffaele S."/>
            <person name="Robideau G.P."/>
            <person name="Thines M."/>
            <person name="Win J."/>
            <person name="Zerillo M.M."/>
            <person name="Beakes G.W."/>
            <person name="Boore J.L."/>
            <person name="Busam D."/>
            <person name="Dumas B."/>
            <person name="Ferriera S."/>
            <person name="Fuerstenberg S.I."/>
            <person name="Gachon C.M."/>
            <person name="Gaulin E."/>
            <person name="Govers F."/>
            <person name="Grenville-Briggs L."/>
            <person name="Horner N."/>
            <person name="Hostetler J."/>
            <person name="Jiang R.H."/>
            <person name="Johnson J."/>
            <person name="Krajaejun T."/>
            <person name="Lin H."/>
            <person name="Meijer H.J."/>
            <person name="Moore B."/>
            <person name="Morris P."/>
            <person name="Phuntmart V."/>
            <person name="Puiu D."/>
            <person name="Shetty J."/>
            <person name="Stajich J.E."/>
            <person name="Tripathy S."/>
            <person name="Wawra S."/>
            <person name="van West P."/>
            <person name="Whitty B.R."/>
            <person name="Coutinho P.M."/>
            <person name="Henrissat B."/>
            <person name="Martin F."/>
            <person name="Thomas P.D."/>
            <person name="Tyler B.M."/>
            <person name="De Vries R.P."/>
            <person name="Kamoun S."/>
            <person name="Yandell M."/>
            <person name="Tisserat N."/>
            <person name="Buell C.R."/>
        </authorList>
    </citation>
    <scope>NUCLEOTIDE SEQUENCE</scope>
    <source>
        <strain evidence="9">DAOM:BR144</strain>
    </source>
</reference>
<dbReference type="SUPFAM" id="SSF63380">
    <property type="entry name" value="Riboflavin synthase domain-like"/>
    <property type="match status" value="1"/>
</dbReference>
<feature type="transmembrane region" description="Helical" evidence="6">
    <location>
        <begin position="235"/>
        <end position="257"/>
    </location>
</feature>
<accession>K3WXM6</accession>
<keyword evidence="4" id="KW-0560">Oxidoreductase</keyword>
<feature type="transmembrane region" description="Helical" evidence="6">
    <location>
        <begin position="325"/>
        <end position="352"/>
    </location>
</feature>
<reference evidence="8" key="3">
    <citation type="submission" date="2015-02" db="UniProtKB">
        <authorList>
            <consortium name="EnsemblProtists"/>
        </authorList>
    </citation>
    <scope>IDENTIFICATION</scope>
    <source>
        <strain evidence="8">DAOM BR144</strain>
    </source>
</reference>
<dbReference type="InterPro" id="IPR039261">
    <property type="entry name" value="FNR_nucleotide-bd"/>
</dbReference>
<reference evidence="9" key="2">
    <citation type="submission" date="2010-04" db="EMBL/GenBank/DDBJ databases">
        <authorList>
            <person name="Buell R."/>
            <person name="Hamilton J."/>
            <person name="Hostetler J."/>
        </authorList>
    </citation>
    <scope>NUCLEOTIDE SEQUENCE [LARGE SCALE GENOMIC DNA]</scope>
    <source>
        <strain evidence="9">DAOM:BR144</strain>
    </source>
</reference>
<dbReference type="InterPro" id="IPR017938">
    <property type="entry name" value="Riboflavin_synthase-like_b-brl"/>
</dbReference>
<dbReference type="EMBL" id="GL376615">
    <property type="status" value="NOT_ANNOTATED_CDS"/>
    <property type="molecule type" value="Genomic_DNA"/>
</dbReference>
<dbReference type="STRING" id="431595.K3WXM6"/>
<keyword evidence="5 6" id="KW-0472">Membrane</keyword>
<evidence type="ECO:0000256" key="5">
    <source>
        <dbReference type="ARBA" id="ARBA00023136"/>
    </source>
</evidence>
<organism evidence="8 9">
    <name type="scientific">Globisporangium ultimum (strain ATCC 200006 / CBS 805.95 / DAOM BR144)</name>
    <name type="common">Pythium ultimum</name>
    <dbReference type="NCBI Taxonomy" id="431595"/>
    <lineage>
        <taxon>Eukaryota</taxon>
        <taxon>Sar</taxon>
        <taxon>Stramenopiles</taxon>
        <taxon>Oomycota</taxon>
        <taxon>Peronosporomycetes</taxon>
        <taxon>Pythiales</taxon>
        <taxon>Pythiaceae</taxon>
        <taxon>Globisporangium</taxon>
    </lineage>
</organism>
<dbReference type="AlphaFoldDB" id="K3WXM6"/>
<dbReference type="PROSITE" id="PS51384">
    <property type="entry name" value="FAD_FR"/>
    <property type="match status" value="1"/>
</dbReference>
<dbReference type="GO" id="GO:0016491">
    <property type="term" value="F:oxidoreductase activity"/>
    <property type="evidence" value="ECO:0007669"/>
    <property type="project" value="UniProtKB-KW"/>
</dbReference>
<dbReference type="HOGENOM" id="CLU_004129_3_0_1"/>
<feature type="transmembrane region" description="Helical" evidence="6">
    <location>
        <begin position="601"/>
        <end position="618"/>
    </location>
</feature>
<dbReference type="SFLD" id="SFLDS00052">
    <property type="entry name" value="Ferric_Reductase_Domain"/>
    <property type="match status" value="1"/>
</dbReference>
<sequence>MAPQAAAVELTPNPMVEFSVLKTPENNAGASQQGPHKPAAWTTKYWYLGTLAQFLVFGSMFLYFFGQFAYATPAFWTHLKLTMTAWWGKRTEMGRPTYLFFFCVLPFVVGLVLIEFLRSFNVRRLTSKYILKVARVLRRKPRFANWVSWYSYGEWLFLAFIIVGNVLVFYYNFHRRHQNELKKKKPIKTNKYFDMIGNTSGFVCLYNMAFLFLPATRNSPWMEFLNISYANGIKYHRWFGVTTLFTCVVHCAVYYWLWIREKKWTHEALPCFNCSIIDGKGEGYDRWINVFGEIALILFIIMSCSAIPWVRRNFYNVFYYTHQLFALSIVFTILHWGGSIWFLLSTFLLYLINRAISSSNAFTPVEVKEFTLLSDEFAKIVVSRSAHRGGDFQVGQFVYLNVPAVSKLQWHPFTIASSPHSNATSLTILMKSLGDWTSDLVQYCDECKQNNVLPTVYMDGYYGASWAKYADFSTVCLLGGGVGVTPLFSILQDIAAKLSHHEPLRQKVYFVFTFRELSLLEEIHPLLMKIKEMDPQEQYFTLMFSLTRVPTDEMLDRAIDHDRLHGTSNLVPTHYSSANGGSAVATRQPFMEPLRSPGSRSLVYLFVFAVAVLIVAVMQYGGGKIEVHNASLWPVQNFVEIMLVMACAALTYGFVYYERATKSSTIASEVNQKGPEGAIATSTPQMHSSDLHSFRDLVAHYNVAVGHRPDLRSVLGEILNGHKSFVASHPSIGGSAIGLFVSGPVSIKSSVDYAVADLGSHNFDIHTEEFEL</sequence>
<dbReference type="InterPro" id="IPR013121">
    <property type="entry name" value="Fe_red_NAD-bd_6"/>
</dbReference>
<dbReference type="SUPFAM" id="SSF52343">
    <property type="entry name" value="Ferredoxin reductase-like, C-terminal NADP-linked domain"/>
    <property type="match status" value="1"/>
</dbReference>
<feature type="transmembrane region" description="Helical" evidence="6">
    <location>
        <begin position="638"/>
        <end position="657"/>
    </location>
</feature>
<dbReference type="eggNOG" id="KOG0039">
    <property type="taxonomic scope" value="Eukaryota"/>
</dbReference>
<evidence type="ECO:0000313" key="8">
    <source>
        <dbReference type="EnsemblProtists" id="PYU1_T009724"/>
    </source>
</evidence>
<dbReference type="Gene3D" id="3.40.50.80">
    <property type="entry name" value="Nucleotide-binding domain of ferredoxin-NADP reductase (FNR) module"/>
    <property type="match status" value="1"/>
</dbReference>
<comment type="subcellular location">
    <subcellularLocation>
        <location evidence="1">Membrane</location>
        <topology evidence="1">Multi-pass membrane protein</topology>
    </subcellularLocation>
</comment>
<dbReference type="InterPro" id="IPR013130">
    <property type="entry name" value="Fe3_Rdtase_TM_dom"/>
</dbReference>
<protein>
    <recommendedName>
        <fullName evidence="7">FAD-binding FR-type domain-containing protein</fullName>
    </recommendedName>
</protein>
<evidence type="ECO:0000259" key="7">
    <source>
        <dbReference type="PROSITE" id="PS51384"/>
    </source>
</evidence>
<keyword evidence="9" id="KW-1185">Reference proteome</keyword>
<feature type="transmembrane region" description="Helical" evidence="6">
    <location>
        <begin position="290"/>
        <end position="310"/>
    </location>
</feature>
<keyword evidence="2 6" id="KW-0812">Transmembrane</keyword>
<dbReference type="VEuPathDB" id="FungiDB:PYU1_G009706"/>
<dbReference type="Pfam" id="PF08022">
    <property type="entry name" value="FAD_binding_8"/>
    <property type="match status" value="1"/>
</dbReference>
<dbReference type="GO" id="GO:0005886">
    <property type="term" value="C:plasma membrane"/>
    <property type="evidence" value="ECO:0007669"/>
    <property type="project" value="TreeGrafter"/>
</dbReference>
<dbReference type="InParanoid" id="K3WXM6"/>
<dbReference type="EnsemblProtists" id="PYU1_T009724">
    <property type="protein sequence ID" value="PYU1_T009724"/>
    <property type="gene ID" value="PYU1_G009706"/>
</dbReference>
<dbReference type="InterPro" id="IPR013112">
    <property type="entry name" value="FAD-bd_8"/>
</dbReference>
<dbReference type="PANTHER" id="PTHR11972">
    <property type="entry name" value="NADPH OXIDASE"/>
    <property type="match status" value="1"/>
</dbReference>
<evidence type="ECO:0000256" key="6">
    <source>
        <dbReference type="SAM" id="Phobius"/>
    </source>
</evidence>
<evidence type="ECO:0000256" key="1">
    <source>
        <dbReference type="ARBA" id="ARBA00004141"/>
    </source>
</evidence>
<feature type="transmembrane region" description="Helical" evidence="6">
    <location>
        <begin position="97"/>
        <end position="117"/>
    </location>
</feature>
<feature type="transmembrane region" description="Helical" evidence="6">
    <location>
        <begin position="51"/>
        <end position="76"/>
    </location>
</feature>
<dbReference type="Pfam" id="PF08030">
    <property type="entry name" value="NAD_binding_6"/>
    <property type="match status" value="1"/>
</dbReference>